<sequence length="123" mass="14003">MMDDYSYALLPPGPLGPLVPSLAFSEQLVLASAWPGRLVSTVQVELPVSRARCLLHRLLLRPPLRQFLLLRTARCLWVVQHYQDGHLPPLLPPRCLAPFRTLASPPSKLRSLNPTRMHSFWYN</sequence>
<proteinExistence type="predicted"/>
<accession>A0A8D8B747</accession>
<dbReference type="AlphaFoldDB" id="A0A8D8B747"/>
<name>A0A8D8B747_CULPI</name>
<dbReference type="EMBL" id="HBUE01065380">
    <property type="protein sequence ID" value="CAG6470476.1"/>
    <property type="molecule type" value="Transcribed_RNA"/>
</dbReference>
<protein>
    <submittedName>
        <fullName evidence="1">(northern house mosquito) hypothetical protein</fullName>
    </submittedName>
</protein>
<organism evidence="1">
    <name type="scientific">Culex pipiens</name>
    <name type="common">House mosquito</name>
    <dbReference type="NCBI Taxonomy" id="7175"/>
    <lineage>
        <taxon>Eukaryota</taxon>
        <taxon>Metazoa</taxon>
        <taxon>Ecdysozoa</taxon>
        <taxon>Arthropoda</taxon>
        <taxon>Hexapoda</taxon>
        <taxon>Insecta</taxon>
        <taxon>Pterygota</taxon>
        <taxon>Neoptera</taxon>
        <taxon>Endopterygota</taxon>
        <taxon>Diptera</taxon>
        <taxon>Nematocera</taxon>
        <taxon>Culicoidea</taxon>
        <taxon>Culicidae</taxon>
        <taxon>Culicinae</taxon>
        <taxon>Culicini</taxon>
        <taxon>Culex</taxon>
        <taxon>Culex</taxon>
    </lineage>
</organism>
<evidence type="ECO:0000313" key="1">
    <source>
        <dbReference type="EMBL" id="CAG6470476.1"/>
    </source>
</evidence>
<reference evidence="1" key="1">
    <citation type="submission" date="2021-05" db="EMBL/GenBank/DDBJ databases">
        <authorList>
            <person name="Alioto T."/>
            <person name="Alioto T."/>
            <person name="Gomez Garrido J."/>
        </authorList>
    </citation>
    <scope>NUCLEOTIDE SEQUENCE</scope>
</reference>